<reference evidence="4" key="1">
    <citation type="submission" date="2022-03" db="EMBL/GenBank/DDBJ databases">
        <title>Genome Sequence of a New Salmonella enterica Strain (Salmonella Abeokuta) isolated from Poultry Feed in Nigeria.</title>
        <authorList>
            <person name="Fagbamila I."/>
            <person name="Barco L."/>
            <person name="Monorella C."/>
            <person name="Beld M.V.D."/>
            <person name="Mooijman K."/>
            <person name="Hernandez-Segura A."/>
            <person name="Orsini M."/>
            <person name="Ajayi O."/>
            <person name="Ngulukun S."/>
            <person name="Jambalang A.-R."/>
            <person name="Sati N."/>
            <person name="Emmennaa P."/>
            <person name="Ankeli P."/>
            <person name="Muhammad M."/>
        </authorList>
    </citation>
    <scope>NUCLEOTIDE SEQUENCE</scope>
    <source>
        <strain evidence="4">OG19FER4</strain>
    </source>
</reference>
<dbReference type="InterPro" id="IPR013762">
    <property type="entry name" value="Integrase-like_cat_sf"/>
</dbReference>
<dbReference type="GO" id="GO:0003677">
    <property type="term" value="F:DNA binding"/>
    <property type="evidence" value="ECO:0007669"/>
    <property type="project" value="UniProtKB-KW"/>
</dbReference>
<evidence type="ECO:0000256" key="1">
    <source>
        <dbReference type="ARBA" id="ARBA00023125"/>
    </source>
</evidence>
<keyword evidence="1" id="KW-0238">DNA-binding</keyword>
<dbReference type="GO" id="GO:0015074">
    <property type="term" value="P:DNA integration"/>
    <property type="evidence" value="ECO:0007669"/>
    <property type="project" value="InterPro"/>
</dbReference>
<sequence>MDDINTWVRGQNRELTEWLHEYEKLFLTRKYVKKTIQNKTGIISFLHRKLGNRKIRSLTPRELDDFINIYIANNKHHAAKQAYILIRDIFREAWLSGWIKYSPALPLRAPQVRVKRARLLLPEWQKIYKLSHVIARPYMPHAMALALVTGQRRGDISKMRRSDVFNGYLHIEQEKTGQKIALPLELYSSVLDKTLGDIIKKCPGNDYLLSKQRRVMPWSLSYGFQISRDAAFPDANELWRDALPPTFHEQRSLAERIFRDENIDTQLLLGHRSMQMTDKYHDNRGRDWNYLIIK</sequence>
<dbReference type="GO" id="GO:0006310">
    <property type="term" value="P:DNA recombination"/>
    <property type="evidence" value="ECO:0007669"/>
    <property type="project" value="UniProtKB-KW"/>
</dbReference>
<evidence type="ECO:0000313" key="4">
    <source>
        <dbReference type="EMBL" id="UNO32335.1"/>
    </source>
</evidence>
<keyword evidence="2" id="KW-0233">DNA recombination</keyword>
<dbReference type="InterPro" id="IPR002104">
    <property type="entry name" value="Integrase_catalytic"/>
</dbReference>
<dbReference type="SUPFAM" id="SSF56349">
    <property type="entry name" value="DNA breaking-rejoining enzymes"/>
    <property type="match status" value="1"/>
</dbReference>
<name>A0A8T9IET3_SALET</name>
<evidence type="ECO:0000259" key="3">
    <source>
        <dbReference type="Pfam" id="PF00589"/>
    </source>
</evidence>
<accession>A0A8T9IET3</accession>
<dbReference type="InterPro" id="IPR010998">
    <property type="entry name" value="Integrase_recombinase_N"/>
</dbReference>
<organism evidence="4">
    <name type="scientific">Salmonella enterica subsp. enterica serovar Abeokuta</name>
    <dbReference type="NCBI Taxonomy" id="2926665"/>
    <lineage>
        <taxon>Bacteria</taxon>
        <taxon>Pseudomonadati</taxon>
        <taxon>Pseudomonadota</taxon>
        <taxon>Gammaproteobacteria</taxon>
        <taxon>Enterobacterales</taxon>
        <taxon>Enterobacteriaceae</taxon>
        <taxon>Salmonella</taxon>
    </lineage>
</organism>
<feature type="domain" description="Tyr recombinase" evidence="3">
    <location>
        <begin position="142"/>
        <end position="283"/>
    </location>
</feature>
<gene>
    <name evidence="4" type="ORF">MOV10_14440</name>
</gene>
<evidence type="ECO:0000256" key="2">
    <source>
        <dbReference type="ARBA" id="ARBA00023172"/>
    </source>
</evidence>
<proteinExistence type="predicted"/>
<dbReference type="EMBL" id="CP093445">
    <property type="protein sequence ID" value="UNO32335.1"/>
    <property type="molecule type" value="Genomic_DNA"/>
</dbReference>
<dbReference type="RefSeq" id="WP_242105187.1">
    <property type="nucleotide sequence ID" value="NZ_CP093445.1"/>
</dbReference>
<protein>
    <submittedName>
        <fullName evidence="4">Tyrosine-type recombinase/integrase</fullName>
    </submittedName>
</protein>
<dbReference type="InterPro" id="IPR011010">
    <property type="entry name" value="DNA_brk_join_enz"/>
</dbReference>
<dbReference type="Gene3D" id="1.10.443.10">
    <property type="entry name" value="Intergrase catalytic core"/>
    <property type="match status" value="1"/>
</dbReference>
<dbReference type="Pfam" id="PF00589">
    <property type="entry name" value="Phage_integrase"/>
    <property type="match status" value="1"/>
</dbReference>
<dbReference type="AlphaFoldDB" id="A0A8T9IET3"/>
<dbReference type="Gene3D" id="1.10.150.130">
    <property type="match status" value="1"/>
</dbReference>